<dbReference type="GO" id="GO:0070007">
    <property type="term" value="F:glutamic-type endopeptidase activity"/>
    <property type="evidence" value="ECO:0007669"/>
    <property type="project" value="InterPro"/>
</dbReference>
<keyword evidence="4" id="KW-1185">Reference proteome</keyword>
<evidence type="ECO:0000313" key="3">
    <source>
        <dbReference type="EMBL" id="KAG7284453.1"/>
    </source>
</evidence>
<feature type="signal peptide" evidence="2">
    <location>
        <begin position="1"/>
        <end position="17"/>
    </location>
</feature>
<comment type="caution">
    <text evidence="3">The sequence shown here is derived from an EMBL/GenBank/DDBJ whole genome shotgun (WGS) entry which is preliminary data.</text>
</comment>
<dbReference type="AlphaFoldDB" id="A0AAD4ESB1"/>
<dbReference type="PANTHER" id="PTHR37536:SF1">
    <property type="entry name" value="ASPERGILLOPEPSIN, PUTAITVE (AFU_ORTHOLOGUE AFUA_7G01200)"/>
    <property type="match status" value="1"/>
</dbReference>
<dbReference type="PRINTS" id="PR00977">
    <property type="entry name" value="SCYTLDPTASE"/>
</dbReference>
<dbReference type="GO" id="GO:0006508">
    <property type="term" value="P:proteolysis"/>
    <property type="evidence" value="ECO:0007669"/>
    <property type="project" value="InterPro"/>
</dbReference>
<feature type="active site" description="Proton acceptor" evidence="1">
    <location>
        <position position="213"/>
    </location>
</feature>
<dbReference type="InterPro" id="IPR000250">
    <property type="entry name" value="Peptidase_G1"/>
</dbReference>
<gene>
    <name evidence="3" type="ORF">NEMBOFW57_010826</name>
</gene>
<dbReference type="PANTHER" id="PTHR37536">
    <property type="entry name" value="PUTATIVE (AFU_ORTHOLOGUE AFUA_3G02970)-RELATED"/>
    <property type="match status" value="1"/>
</dbReference>
<dbReference type="Pfam" id="PF01828">
    <property type="entry name" value="Peptidase_A4"/>
    <property type="match status" value="1"/>
</dbReference>
<accession>A0AAD4ESB1</accession>
<proteinExistence type="predicted"/>
<protein>
    <submittedName>
        <fullName evidence="3">Uncharacterized protein</fullName>
    </submittedName>
</protein>
<feature type="chain" id="PRO_5041932800" evidence="2">
    <location>
        <begin position="18"/>
        <end position="278"/>
    </location>
</feature>
<dbReference type="Gene3D" id="2.60.120.700">
    <property type="entry name" value="Peptidase G1"/>
    <property type="match status" value="1"/>
</dbReference>
<evidence type="ECO:0000313" key="4">
    <source>
        <dbReference type="Proteomes" id="UP001197093"/>
    </source>
</evidence>
<sequence length="278" mass="29146">MKLSTALFAVLVGTVSALPKPELQPIHLGDGVTLIPRKPGMKIRPVGHRTSPKLPASESSIAAITNHTHAEYSINWAGAVLLGSYKSVTGTITVPTAKPPSGGSSSTQYAASAWVGIDGYTCSSPIIQTGVDVFVKNGAVSYDVWYEWWPALSYSFSGFPVSAGDSVTMTVTTSSTSAGTVTLKNNSKGKSVSHSFQGESVTLCQAEAEWIIEDFQLDGQFVPFANFGSVTFTRASATAADGRTVGVSGSRILDLKKDNKVLTTCSTSGSSTVKCTYV</sequence>
<dbReference type="InterPro" id="IPR013320">
    <property type="entry name" value="ConA-like_dom_sf"/>
</dbReference>
<reference evidence="3" key="1">
    <citation type="submission" date="2023-02" db="EMBL/GenBank/DDBJ databases">
        <authorList>
            <person name="Palmer J.M."/>
        </authorList>
    </citation>
    <scope>NUCLEOTIDE SEQUENCE</scope>
    <source>
        <strain evidence="3">FW57</strain>
    </source>
</reference>
<name>A0AAD4ESB1_9PEZI</name>
<keyword evidence="2" id="KW-0732">Signal</keyword>
<dbReference type="Proteomes" id="UP001197093">
    <property type="component" value="Unassembled WGS sequence"/>
</dbReference>
<dbReference type="InterPro" id="IPR038656">
    <property type="entry name" value="Peptidase_G1_sf"/>
</dbReference>
<evidence type="ECO:0000256" key="2">
    <source>
        <dbReference type="SAM" id="SignalP"/>
    </source>
</evidence>
<dbReference type="EMBL" id="JAHCVI010000006">
    <property type="protein sequence ID" value="KAG7284453.1"/>
    <property type="molecule type" value="Genomic_DNA"/>
</dbReference>
<organism evidence="3 4">
    <name type="scientific">Staphylotrichum longicolle</name>
    <dbReference type="NCBI Taxonomy" id="669026"/>
    <lineage>
        <taxon>Eukaryota</taxon>
        <taxon>Fungi</taxon>
        <taxon>Dikarya</taxon>
        <taxon>Ascomycota</taxon>
        <taxon>Pezizomycotina</taxon>
        <taxon>Sordariomycetes</taxon>
        <taxon>Sordariomycetidae</taxon>
        <taxon>Sordariales</taxon>
        <taxon>Chaetomiaceae</taxon>
        <taxon>Staphylotrichum</taxon>
    </lineage>
</organism>
<dbReference type="CDD" id="cd13426">
    <property type="entry name" value="Peptidase_G1"/>
    <property type="match status" value="1"/>
</dbReference>
<dbReference type="SUPFAM" id="SSF49899">
    <property type="entry name" value="Concanavalin A-like lectins/glucanases"/>
    <property type="match status" value="1"/>
</dbReference>
<evidence type="ECO:0000256" key="1">
    <source>
        <dbReference type="PIRSR" id="PIRSR600250-50"/>
    </source>
</evidence>